<dbReference type="InterPro" id="IPR003770">
    <property type="entry name" value="MLTG-like"/>
</dbReference>
<dbReference type="Pfam" id="PF02618">
    <property type="entry name" value="YceG"/>
    <property type="match status" value="1"/>
</dbReference>
<dbReference type="AlphaFoldDB" id="A0A383ERR5"/>
<keyword evidence="1" id="KW-1003">Cell membrane</keyword>
<evidence type="ECO:0000256" key="2">
    <source>
        <dbReference type="ARBA" id="ARBA00022692"/>
    </source>
</evidence>
<evidence type="ECO:0000313" key="7">
    <source>
        <dbReference type="EMBL" id="SVE58935.1"/>
    </source>
</evidence>
<evidence type="ECO:0008006" key="8">
    <source>
        <dbReference type="Google" id="ProtNLM"/>
    </source>
</evidence>
<name>A0A383ERR5_9ZZZZ</name>
<accession>A0A383ERR5</accession>
<keyword evidence="3" id="KW-1133">Transmembrane helix</keyword>
<dbReference type="GO" id="GO:0016829">
    <property type="term" value="F:lyase activity"/>
    <property type="evidence" value="ECO:0007669"/>
    <property type="project" value="UniProtKB-KW"/>
</dbReference>
<dbReference type="GO" id="GO:0071555">
    <property type="term" value="P:cell wall organization"/>
    <property type="evidence" value="ECO:0007669"/>
    <property type="project" value="UniProtKB-KW"/>
</dbReference>
<keyword evidence="4" id="KW-0472">Membrane</keyword>
<keyword evidence="5" id="KW-0456">Lyase</keyword>
<dbReference type="PANTHER" id="PTHR30518">
    <property type="entry name" value="ENDOLYTIC MUREIN TRANSGLYCOSYLASE"/>
    <property type="match status" value="1"/>
</dbReference>
<keyword evidence="2" id="KW-0812">Transmembrane</keyword>
<dbReference type="Gene3D" id="3.30.160.60">
    <property type="entry name" value="Classic Zinc Finger"/>
    <property type="match status" value="1"/>
</dbReference>
<organism evidence="7">
    <name type="scientific">marine metagenome</name>
    <dbReference type="NCBI Taxonomy" id="408172"/>
    <lineage>
        <taxon>unclassified sequences</taxon>
        <taxon>metagenomes</taxon>
        <taxon>ecological metagenomes</taxon>
    </lineage>
</organism>
<evidence type="ECO:0000256" key="1">
    <source>
        <dbReference type="ARBA" id="ARBA00022475"/>
    </source>
</evidence>
<dbReference type="PANTHER" id="PTHR30518:SF2">
    <property type="entry name" value="ENDOLYTIC MUREIN TRANSGLYCOSYLASE"/>
    <property type="match status" value="1"/>
</dbReference>
<proteinExistence type="predicted"/>
<dbReference type="EMBL" id="UINC01227863">
    <property type="protein sequence ID" value="SVE58935.1"/>
    <property type="molecule type" value="Genomic_DNA"/>
</dbReference>
<gene>
    <name evidence="7" type="ORF">METZ01_LOCUS511789</name>
</gene>
<evidence type="ECO:0000256" key="3">
    <source>
        <dbReference type="ARBA" id="ARBA00022989"/>
    </source>
</evidence>
<evidence type="ECO:0000256" key="6">
    <source>
        <dbReference type="ARBA" id="ARBA00023316"/>
    </source>
</evidence>
<evidence type="ECO:0000256" key="5">
    <source>
        <dbReference type="ARBA" id="ARBA00023239"/>
    </source>
</evidence>
<keyword evidence="6" id="KW-0961">Cell wall biogenesis/degradation</keyword>
<sequence length="104" mass="11958">MKLQSDPTIIFAIGDFTIRRVLTKDLKIESPFNTYLHKGLPPGPICIPSVNAIDAVLNATKNNYLFMCAKEDFSGYHNFAKTSREHSKNARKYRRALNKRKIMR</sequence>
<evidence type="ECO:0000256" key="4">
    <source>
        <dbReference type="ARBA" id="ARBA00023136"/>
    </source>
</evidence>
<reference evidence="7" key="1">
    <citation type="submission" date="2018-05" db="EMBL/GenBank/DDBJ databases">
        <authorList>
            <person name="Lanie J.A."/>
            <person name="Ng W.-L."/>
            <person name="Kazmierczak K.M."/>
            <person name="Andrzejewski T.M."/>
            <person name="Davidsen T.M."/>
            <person name="Wayne K.J."/>
            <person name="Tettelin H."/>
            <person name="Glass J.I."/>
            <person name="Rusch D."/>
            <person name="Podicherti R."/>
            <person name="Tsui H.-C.T."/>
            <person name="Winkler M.E."/>
        </authorList>
    </citation>
    <scope>NUCLEOTIDE SEQUENCE</scope>
</reference>
<protein>
    <recommendedName>
        <fullName evidence="8">Aminodeoxychorismate lyase</fullName>
    </recommendedName>
</protein>